<comment type="caution">
    <text evidence="2">The sequence shown here is derived from an EMBL/GenBank/DDBJ whole genome shotgun (WGS) entry which is preliminary data.</text>
</comment>
<evidence type="ECO:0000313" key="2">
    <source>
        <dbReference type="EMBL" id="KAB2620586.1"/>
    </source>
</evidence>
<organism evidence="2 3">
    <name type="scientific">Pyrus ussuriensis x Pyrus communis</name>
    <dbReference type="NCBI Taxonomy" id="2448454"/>
    <lineage>
        <taxon>Eukaryota</taxon>
        <taxon>Viridiplantae</taxon>
        <taxon>Streptophyta</taxon>
        <taxon>Embryophyta</taxon>
        <taxon>Tracheophyta</taxon>
        <taxon>Spermatophyta</taxon>
        <taxon>Magnoliopsida</taxon>
        <taxon>eudicotyledons</taxon>
        <taxon>Gunneridae</taxon>
        <taxon>Pentapetalae</taxon>
        <taxon>rosids</taxon>
        <taxon>fabids</taxon>
        <taxon>Rosales</taxon>
        <taxon>Rosaceae</taxon>
        <taxon>Amygdaloideae</taxon>
        <taxon>Maleae</taxon>
        <taxon>Pyrus</taxon>
    </lineage>
</organism>
<accession>A0A5N5GY83</accession>
<evidence type="ECO:0000313" key="3">
    <source>
        <dbReference type="Proteomes" id="UP000327157"/>
    </source>
</evidence>
<keyword evidence="1" id="KW-0472">Membrane</keyword>
<dbReference type="OrthoDB" id="781329at2759"/>
<dbReference type="Proteomes" id="UP000327157">
    <property type="component" value="Unassembled WGS sequence"/>
</dbReference>
<protein>
    <submittedName>
        <fullName evidence="2">Protein PXR1</fullName>
    </submittedName>
</protein>
<feature type="transmembrane region" description="Helical" evidence="1">
    <location>
        <begin position="82"/>
        <end position="103"/>
    </location>
</feature>
<reference evidence="2 3" key="2">
    <citation type="submission" date="2019-11" db="EMBL/GenBank/DDBJ databases">
        <title>A de novo genome assembly of a pear dwarfing rootstock.</title>
        <authorList>
            <person name="Wang F."/>
            <person name="Wang J."/>
            <person name="Li S."/>
            <person name="Zhang Y."/>
            <person name="Fang M."/>
            <person name="Ma L."/>
            <person name="Zhao Y."/>
            <person name="Jiang S."/>
        </authorList>
    </citation>
    <scope>NUCLEOTIDE SEQUENCE [LARGE SCALE GENOMIC DNA]</scope>
    <source>
        <strain evidence="2">S2</strain>
        <tissue evidence="2">Leaf</tissue>
    </source>
</reference>
<gene>
    <name evidence="2" type="ORF">D8674_038683</name>
</gene>
<proteinExistence type="predicted"/>
<reference evidence="2 3" key="1">
    <citation type="submission" date="2019-09" db="EMBL/GenBank/DDBJ databases">
        <authorList>
            <person name="Ou C."/>
        </authorList>
    </citation>
    <scope>NUCLEOTIDE SEQUENCE [LARGE SCALE GENOMIC DNA]</scope>
    <source>
        <strain evidence="2">S2</strain>
        <tissue evidence="2">Leaf</tissue>
    </source>
</reference>
<keyword evidence="1" id="KW-0812">Transmembrane</keyword>
<evidence type="ECO:0000256" key="1">
    <source>
        <dbReference type="SAM" id="Phobius"/>
    </source>
</evidence>
<sequence length="115" mass="12516">MACTIDFRCLDEGFGGKTYKRKRNPQSADEDASIFGGAAMDIDDSYPPPAKRSAKCRTLVKEQILSTNAAAVAAFIRPATEAASVVAFAATVVAFVSSIATWFRDCSQRWHDMVF</sequence>
<dbReference type="AlphaFoldDB" id="A0A5N5GY83"/>
<keyword evidence="3" id="KW-1185">Reference proteome</keyword>
<dbReference type="EMBL" id="SMOL01000316">
    <property type="protein sequence ID" value="KAB2620586.1"/>
    <property type="molecule type" value="Genomic_DNA"/>
</dbReference>
<keyword evidence="1" id="KW-1133">Transmembrane helix</keyword>
<name>A0A5N5GY83_9ROSA</name>